<feature type="domain" description="Fibronectin type III-like" evidence="4">
    <location>
        <begin position="618"/>
        <end position="687"/>
    </location>
</feature>
<evidence type="ECO:0000259" key="4">
    <source>
        <dbReference type="SMART" id="SM01217"/>
    </source>
</evidence>
<evidence type="ECO:0000256" key="2">
    <source>
        <dbReference type="ARBA" id="ARBA00022729"/>
    </source>
</evidence>
<dbReference type="RefSeq" id="WP_189002932.1">
    <property type="nucleotide sequence ID" value="NZ_BMOD01000008.1"/>
</dbReference>
<evidence type="ECO:0000256" key="1">
    <source>
        <dbReference type="ARBA" id="ARBA00005336"/>
    </source>
</evidence>
<protein>
    <submittedName>
        <fullName evidence="5">Glycosyl hydrolase</fullName>
    </submittedName>
</protein>
<evidence type="ECO:0000313" key="5">
    <source>
        <dbReference type="EMBL" id="GGJ37097.1"/>
    </source>
</evidence>
<keyword evidence="2" id="KW-0732">Signal</keyword>
<dbReference type="Pfam" id="PF14310">
    <property type="entry name" value="Fn3-like"/>
    <property type="match status" value="1"/>
</dbReference>
<dbReference type="InterPro" id="IPR017853">
    <property type="entry name" value="GH"/>
</dbReference>
<accession>A0ABQ2D1D3</accession>
<reference evidence="6" key="1">
    <citation type="journal article" date="2019" name="Int. J. Syst. Evol. Microbiol.">
        <title>The Global Catalogue of Microorganisms (GCM) 10K type strain sequencing project: providing services to taxonomists for standard genome sequencing and annotation.</title>
        <authorList>
            <consortium name="The Broad Institute Genomics Platform"/>
            <consortium name="The Broad Institute Genome Sequencing Center for Infectious Disease"/>
            <person name="Wu L."/>
            <person name="Ma J."/>
        </authorList>
    </citation>
    <scope>NUCLEOTIDE SEQUENCE [LARGE SCALE GENOMIC DNA]</scope>
    <source>
        <strain evidence="6">JCM 14370</strain>
    </source>
</reference>
<dbReference type="InterPro" id="IPR026891">
    <property type="entry name" value="Fn3-like"/>
</dbReference>
<gene>
    <name evidence="5" type="ORF">GCM10008938_23960</name>
</gene>
<name>A0ABQ2D1D3_9DEIO</name>
<dbReference type="SUPFAM" id="SSF51445">
    <property type="entry name" value="(Trans)glycosidases"/>
    <property type="match status" value="1"/>
</dbReference>
<dbReference type="Pfam" id="PF01915">
    <property type="entry name" value="Glyco_hydro_3_C"/>
    <property type="match status" value="1"/>
</dbReference>
<dbReference type="PRINTS" id="PR00133">
    <property type="entry name" value="GLHYDRLASE3"/>
</dbReference>
<dbReference type="Pfam" id="PF00933">
    <property type="entry name" value="Glyco_hydro_3"/>
    <property type="match status" value="1"/>
</dbReference>
<dbReference type="Gene3D" id="3.40.50.1700">
    <property type="entry name" value="Glycoside hydrolase family 3 C-terminal domain"/>
    <property type="match status" value="1"/>
</dbReference>
<dbReference type="Gene3D" id="3.20.20.300">
    <property type="entry name" value="Glycoside hydrolase, family 3, N-terminal domain"/>
    <property type="match status" value="1"/>
</dbReference>
<sequence>MSDAPLYLNPDLDLGQRLQDLLSRMTVREKISQLWHEAPGIPRLGIAAYNSWSEGLHGVARNGRATVFPQAIGMAATWNAQLVQNVADAISTEARAKYHAALKRNGKTDIYQGLNLWSPNINIFRDPRWGRGQETWGEDPFLTGTLGSAFVRGLQGDHPTYLKTAACAKHYAVHSGPEKLRHGFDAQVSLKDLHETYLPAFKKLVTEANVEAVMGAYNRVNGDPACAHPYLIGKVLREDWGFQGHVVSDCWAISDFDGPHGCTPNPTESAAKALKAGCDLECGCRYSHLLEAHEQGLITEADLDLALTRVYATRFKLGMFDPPERVPYASISTDVVACQEHAALAHRAAVESVVLLKNKNNILPLRDDLKSLFVLGPTATSVEVLLGNYYGMNTGLTTLLEGLMGRIPEGVRTEYRIATHVLHESQSHTSWIFQSAAQNDVVIACMGITPHMEGEEGESIDSAENGDRTRIELPEVQLDALRKLSEAGAKTVLVLTGGSAVALEEVADLVEAIVFVWYPGQEGGRAVADVLFGDQSPSGKLPVTFPRSTADLPDFEDYRMTGRTYRYSTIEPLFPFGYGLTYGQVQLSDLQAPATLSADHDLHLSLQVHNPGPRDLSEVVQVYVQHPEVATPVPLQQLVAFQKVSVPAGATQQVQFAVPSSALQLINAQGEGVWSEGPVEITVGTCSPGQRGLDLGAAVPLAVQVAAPPVTG</sequence>
<comment type="caution">
    <text evidence="5">The sequence shown here is derived from an EMBL/GenBank/DDBJ whole genome shotgun (WGS) entry which is preliminary data.</text>
</comment>
<dbReference type="InterPro" id="IPR036881">
    <property type="entry name" value="Glyco_hydro_3_C_sf"/>
</dbReference>
<evidence type="ECO:0000313" key="6">
    <source>
        <dbReference type="Proteomes" id="UP000632222"/>
    </source>
</evidence>
<evidence type="ECO:0000256" key="3">
    <source>
        <dbReference type="ARBA" id="ARBA00022801"/>
    </source>
</evidence>
<organism evidence="5 6">
    <name type="scientific">Deinococcus roseus</name>
    <dbReference type="NCBI Taxonomy" id="392414"/>
    <lineage>
        <taxon>Bacteria</taxon>
        <taxon>Thermotogati</taxon>
        <taxon>Deinococcota</taxon>
        <taxon>Deinococci</taxon>
        <taxon>Deinococcales</taxon>
        <taxon>Deinococcaceae</taxon>
        <taxon>Deinococcus</taxon>
    </lineage>
</organism>
<dbReference type="EMBL" id="BMOD01000008">
    <property type="protein sequence ID" value="GGJ37097.1"/>
    <property type="molecule type" value="Genomic_DNA"/>
</dbReference>
<dbReference type="SUPFAM" id="SSF52279">
    <property type="entry name" value="Beta-D-glucan exohydrolase, C-terminal domain"/>
    <property type="match status" value="1"/>
</dbReference>
<dbReference type="InterPro" id="IPR036962">
    <property type="entry name" value="Glyco_hydro_3_N_sf"/>
</dbReference>
<keyword evidence="6" id="KW-1185">Reference proteome</keyword>
<dbReference type="InterPro" id="IPR044993">
    <property type="entry name" value="BXL"/>
</dbReference>
<dbReference type="PANTHER" id="PTHR42721">
    <property type="entry name" value="SUGAR HYDROLASE-RELATED"/>
    <property type="match status" value="1"/>
</dbReference>
<dbReference type="InterPro" id="IPR002772">
    <property type="entry name" value="Glyco_hydro_3_C"/>
</dbReference>
<keyword evidence="3 5" id="KW-0378">Hydrolase</keyword>
<dbReference type="SMART" id="SM01217">
    <property type="entry name" value="Fn3_like"/>
    <property type="match status" value="1"/>
</dbReference>
<comment type="similarity">
    <text evidence="1">Belongs to the glycosyl hydrolase 3 family.</text>
</comment>
<dbReference type="InterPro" id="IPR001764">
    <property type="entry name" value="Glyco_hydro_3_N"/>
</dbReference>
<dbReference type="InterPro" id="IPR013783">
    <property type="entry name" value="Ig-like_fold"/>
</dbReference>
<proteinExistence type="inferred from homology"/>
<dbReference type="PANTHER" id="PTHR42721:SF3">
    <property type="entry name" value="BETA-D-XYLOSIDASE 5-RELATED"/>
    <property type="match status" value="1"/>
</dbReference>
<dbReference type="Gene3D" id="2.60.40.10">
    <property type="entry name" value="Immunoglobulins"/>
    <property type="match status" value="1"/>
</dbReference>
<dbReference type="GO" id="GO:0016787">
    <property type="term" value="F:hydrolase activity"/>
    <property type="evidence" value="ECO:0007669"/>
    <property type="project" value="UniProtKB-KW"/>
</dbReference>
<dbReference type="Proteomes" id="UP000632222">
    <property type="component" value="Unassembled WGS sequence"/>
</dbReference>